<evidence type="ECO:0000259" key="6">
    <source>
        <dbReference type="Pfam" id="PF00456"/>
    </source>
</evidence>
<reference evidence="8" key="1">
    <citation type="submission" date="2015-04" db="EMBL/GenBank/DDBJ databases">
        <authorList>
            <person name="Mushtaq Mamoona"/>
        </authorList>
    </citation>
    <scope>NUCLEOTIDE SEQUENCE [LARGE SCALE GENOMIC DNA]</scope>
    <source>
        <strain evidence="8">AN4859/03</strain>
    </source>
</reference>
<keyword evidence="8" id="KW-1185">Reference proteome</keyword>
<comment type="cofactor">
    <cofactor evidence="1">
        <name>thiamine diphosphate</name>
        <dbReference type="ChEBI" id="CHEBI:58937"/>
    </cofactor>
</comment>
<gene>
    <name evidence="7" type="ORF">BRSU_0811</name>
</gene>
<dbReference type="EMBL" id="CVLB01000001">
    <property type="protein sequence ID" value="CRF32459.1"/>
    <property type="molecule type" value="Genomic_DNA"/>
</dbReference>
<dbReference type="InterPro" id="IPR049557">
    <property type="entry name" value="Transketolase_CS"/>
</dbReference>
<dbReference type="AlphaFoldDB" id="A0A0G4K5H7"/>
<dbReference type="GO" id="GO:0046872">
    <property type="term" value="F:metal ion binding"/>
    <property type="evidence" value="ECO:0007669"/>
    <property type="project" value="UniProtKB-KW"/>
</dbReference>
<dbReference type="CDD" id="cd02012">
    <property type="entry name" value="TPP_TK"/>
    <property type="match status" value="1"/>
</dbReference>
<dbReference type="InterPro" id="IPR005474">
    <property type="entry name" value="Transketolase_N"/>
</dbReference>
<feature type="domain" description="Transketolase N-terminal" evidence="6">
    <location>
        <begin position="7"/>
        <end position="257"/>
    </location>
</feature>
<dbReference type="InterPro" id="IPR029061">
    <property type="entry name" value="THDP-binding"/>
</dbReference>
<dbReference type="RefSeq" id="WP_048593912.1">
    <property type="nucleotide sequence ID" value="NZ_CVLB01000001.1"/>
</dbReference>
<evidence type="ECO:0000313" key="8">
    <source>
        <dbReference type="Proteomes" id="UP000043763"/>
    </source>
</evidence>
<evidence type="ECO:0000256" key="3">
    <source>
        <dbReference type="ARBA" id="ARBA00022679"/>
    </source>
</evidence>
<comment type="similarity">
    <text evidence="2">Belongs to the transketolase family.</text>
</comment>
<dbReference type="OrthoDB" id="8732661at2"/>
<dbReference type="Pfam" id="PF00456">
    <property type="entry name" value="Transketolase_N"/>
    <property type="match status" value="1"/>
</dbReference>
<evidence type="ECO:0000256" key="5">
    <source>
        <dbReference type="ARBA" id="ARBA00023052"/>
    </source>
</evidence>
<dbReference type="GO" id="GO:0004802">
    <property type="term" value="F:transketolase activity"/>
    <property type="evidence" value="ECO:0007669"/>
    <property type="project" value="UniProtKB-EC"/>
</dbReference>
<dbReference type="PANTHER" id="PTHR47514:SF1">
    <property type="entry name" value="TRANSKETOLASE N-TERMINAL SECTION-RELATED"/>
    <property type="match status" value="1"/>
</dbReference>
<proteinExistence type="inferred from homology"/>
<evidence type="ECO:0000256" key="4">
    <source>
        <dbReference type="ARBA" id="ARBA00022723"/>
    </source>
</evidence>
<dbReference type="EC" id="2.2.1.1" evidence="7"/>
<dbReference type="Gene3D" id="3.40.50.970">
    <property type="match status" value="1"/>
</dbReference>
<dbReference type="SUPFAM" id="SSF52518">
    <property type="entry name" value="Thiamin diphosphate-binding fold (THDP-binding)"/>
    <property type="match status" value="1"/>
</dbReference>
<name>A0A0G4K5H7_9SPIR</name>
<keyword evidence="4" id="KW-0479">Metal-binding</keyword>
<evidence type="ECO:0000256" key="2">
    <source>
        <dbReference type="ARBA" id="ARBA00007131"/>
    </source>
</evidence>
<keyword evidence="3 7" id="KW-0808">Transferase</keyword>
<keyword evidence="5" id="KW-0786">Thiamine pyrophosphate</keyword>
<dbReference type="PANTHER" id="PTHR47514">
    <property type="entry name" value="TRANSKETOLASE N-TERMINAL SECTION-RELATED"/>
    <property type="match status" value="1"/>
</dbReference>
<sequence length="265" mass="29127">MSSLNTQIRKDIVSMVYNANSGHIGGSLSLVEIMHTLYFKIMNIDPKNPKMDGRDILIMSKGHASAVLYSTLAHRGYFSTDELLTYRKLGSRLQGHPDKKHLEGVEASTGSLGQGVCIALGVALGYKLDKKDSKVFAIAGDGEAQEGTFWESAMAAANYKLDNYTLIIDHNGLQIDGKNDEVMSLGDLEAKMKAFGFETFVVDGHNEKELEEVFAKKVFGKPKCVIAKTVKGKGVSFMENAVGWHGKAPNKEEYEKAMEELNKLD</sequence>
<evidence type="ECO:0000313" key="7">
    <source>
        <dbReference type="EMBL" id="CRF32459.1"/>
    </source>
</evidence>
<dbReference type="Proteomes" id="UP000043763">
    <property type="component" value="Unassembled WGS sequence"/>
</dbReference>
<organism evidence="7 8">
    <name type="scientific">Brachyspira suanatina</name>
    <dbReference type="NCBI Taxonomy" id="381802"/>
    <lineage>
        <taxon>Bacteria</taxon>
        <taxon>Pseudomonadati</taxon>
        <taxon>Spirochaetota</taxon>
        <taxon>Spirochaetia</taxon>
        <taxon>Brachyspirales</taxon>
        <taxon>Brachyspiraceae</taxon>
        <taxon>Brachyspira</taxon>
    </lineage>
</organism>
<dbReference type="PROSITE" id="PS00801">
    <property type="entry name" value="TRANSKETOLASE_1"/>
    <property type="match status" value="1"/>
</dbReference>
<accession>A0A0G4K5H7</accession>
<protein>
    <submittedName>
        <fullName evidence="7">Putative transketolase N-terminal section</fullName>
        <ecNumber evidence="7">2.2.1.1</ecNumber>
    </submittedName>
</protein>
<evidence type="ECO:0000256" key="1">
    <source>
        <dbReference type="ARBA" id="ARBA00001964"/>
    </source>
</evidence>